<evidence type="ECO:0000313" key="2">
    <source>
        <dbReference type="Proteomes" id="UP001295684"/>
    </source>
</evidence>
<evidence type="ECO:0000313" key="1">
    <source>
        <dbReference type="EMBL" id="CAI2381984.1"/>
    </source>
</evidence>
<proteinExistence type="predicted"/>
<dbReference type="Proteomes" id="UP001295684">
    <property type="component" value="Unassembled WGS sequence"/>
</dbReference>
<dbReference type="EMBL" id="CAMPGE010024122">
    <property type="protein sequence ID" value="CAI2381984.1"/>
    <property type="molecule type" value="Genomic_DNA"/>
</dbReference>
<comment type="caution">
    <text evidence="1">The sequence shown here is derived from an EMBL/GenBank/DDBJ whole genome shotgun (WGS) entry which is preliminary data.</text>
</comment>
<organism evidence="1 2">
    <name type="scientific">Euplotes crassus</name>
    <dbReference type="NCBI Taxonomy" id="5936"/>
    <lineage>
        <taxon>Eukaryota</taxon>
        <taxon>Sar</taxon>
        <taxon>Alveolata</taxon>
        <taxon>Ciliophora</taxon>
        <taxon>Intramacronucleata</taxon>
        <taxon>Spirotrichea</taxon>
        <taxon>Hypotrichia</taxon>
        <taxon>Euplotida</taxon>
        <taxon>Euplotidae</taxon>
        <taxon>Moneuplotes</taxon>
    </lineage>
</organism>
<accession>A0AAD1Y041</accession>
<name>A0AAD1Y041_EUPCR</name>
<reference evidence="1" key="1">
    <citation type="submission" date="2023-07" db="EMBL/GenBank/DDBJ databases">
        <authorList>
            <consortium name="AG Swart"/>
            <person name="Singh M."/>
            <person name="Singh A."/>
            <person name="Seah K."/>
            <person name="Emmerich C."/>
        </authorList>
    </citation>
    <scope>NUCLEOTIDE SEQUENCE</scope>
    <source>
        <strain evidence="1">DP1</strain>
    </source>
</reference>
<dbReference type="AlphaFoldDB" id="A0AAD1Y041"/>
<gene>
    <name evidence="1" type="ORF">ECRASSUSDP1_LOCUS23451</name>
</gene>
<sequence length="50" mass="5610">MLVYSLVPIMITCSMTIWSRTLKGVFFKSMVESLVILYCFPATCTIANVS</sequence>
<keyword evidence="2" id="KW-1185">Reference proteome</keyword>
<protein>
    <submittedName>
        <fullName evidence="1">Uncharacterized protein</fullName>
    </submittedName>
</protein>